<evidence type="ECO:0000313" key="1">
    <source>
        <dbReference type="EMBL" id="KAK1634706.1"/>
    </source>
</evidence>
<dbReference type="EMBL" id="JAHMHQ010000014">
    <property type="protein sequence ID" value="KAK1634706.1"/>
    <property type="molecule type" value="Genomic_DNA"/>
</dbReference>
<dbReference type="AlphaFoldDB" id="A0AAJ0EF39"/>
<protein>
    <submittedName>
        <fullName evidence="1">Uncharacterized protein</fullName>
    </submittedName>
</protein>
<organism evidence="1 2">
    <name type="scientific">Colletotrichum phormii</name>
    <dbReference type="NCBI Taxonomy" id="359342"/>
    <lineage>
        <taxon>Eukaryota</taxon>
        <taxon>Fungi</taxon>
        <taxon>Dikarya</taxon>
        <taxon>Ascomycota</taxon>
        <taxon>Pezizomycotina</taxon>
        <taxon>Sordariomycetes</taxon>
        <taxon>Hypocreomycetidae</taxon>
        <taxon>Glomerellales</taxon>
        <taxon>Glomerellaceae</taxon>
        <taxon>Colletotrichum</taxon>
        <taxon>Colletotrichum acutatum species complex</taxon>
    </lineage>
</organism>
<name>A0AAJ0EF39_9PEZI</name>
<comment type="caution">
    <text evidence="1">The sequence shown here is derived from an EMBL/GenBank/DDBJ whole genome shotgun (WGS) entry which is preliminary data.</text>
</comment>
<dbReference type="RefSeq" id="XP_060443313.1">
    <property type="nucleotide sequence ID" value="XM_060595881.1"/>
</dbReference>
<accession>A0AAJ0EF39</accession>
<keyword evidence="2" id="KW-1185">Reference proteome</keyword>
<reference evidence="1" key="1">
    <citation type="submission" date="2021-06" db="EMBL/GenBank/DDBJ databases">
        <title>Comparative genomics, transcriptomics and evolutionary studies reveal genomic signatures of adaptation to plant cell wall in hemibiotrophic fungi.</title>
        <authorList>
            <consortium name="DOE Joint Genome Institute"/>
            <person name="Baroncelli R."/>
            <person name="Diaz J.F."/>
            <person name="Benocci T."/>
            <person name="Peng M."/>
            <person name="Battaglia E."/>
            <person name="Haridas S."/>
            <person name="Andreopoulos W."/>
            <person name="Labutti K."/>
            <person name="Pangilinan J."/>
            <person name="Floch G.L."/>
            <person name="Makela M.R."/>
            <person name="Henrissat B."/>
            <person name="Grigoriev I.V."/>
            <person name="Crouch J.A."/>
            <person name="De Vries R.P."/>
            <person name="Sukno S.A."/>
            <person name="Thon M.R."/>
        </authorList>
    </citation>
    <scope>NUCLEOTIDE SEQUENCE</scope>
    <source>
        <strain evidence="1">CBS 102054</strain>
    </source>
</reference>
<dbReference type="GeneID" id="85480743"/>
<evidence type="ECO:0000313" key="2">
    <source>
        <dbReference type="Proteomes" id="UP001243989"/>
    </source>
</evidence>
<dbReference type="Proteomes" id="UP001243989">
    <property type="component" value="Unassembled WGS sequence"/>
</dbReference>
<gene>
    <name evidence="1" type="ORF">BDP81DRAFT_51664</name>
</gene>
<sequence length="177" mass="19436">METMRDSPHPNLAPGRRSRASIVLRIPSATLGVPFLEYDATALAKRSSTAAPFSVRAIRISVFAKGTLAVQLGQNTKNSYETRPLTMRRLTWPCIVTKSREHRYNFPADVKAVAPREKPCLVSSRVAPCLGLNFRRIVILELVCAAAVLGCPTPGPLQGDEHHLPRYHRAPSASHCS</sequence>
<proteinExistence type="predicted"/>